<organism evidence="1 2">
    <name type="scientific">Cirrhinus molitorella</name>
    <name type="common">mud carp</name>
    <dbReference type="NCBI Taxonomy" id="172907"/>
    <lineage>
        <taxon>Eukaryota</taxon>
        <taxon>Metazoa</taxon>
        <taxon>Chordata</taxon>
        <taxon>Craniata</taxon>
        <taxon>Vertebrata</taxon>
        <taxon>Euteleostomi</taxon>
        <taxon>Actinopterygii</taxon>
        <taxon>Neopterygii</taxon>
        <taxon>Teleostei</taxon>
        <taxon>Ostariophysi</taxon>
        <taxon>Cypriniformes</taxon>
        <taxon>Cyprinidae</taxon>
        <taxon>Labeoninae</taxon>
        <taxon>Labeonini</taxon>
        <taxon>Cirrhinus</taxon>
    </lineage>
</organism>
<keyword evidence="2" id="KW-1185">Reference proteome</keyword>
<name>A0ABR3LW76_9TELE</name>
<reference evidence="1 2" key="1">
    <citation type="submission" date="2023-09" db="EMBL/GenBank/DDBJ databases">
        <authorList>
            <person name="Wang M."/>
        </authorList>
    </citation>
    <scope>NUCLEOTIDE SEQUENCE [LARGE SCALE GENOMIC DNA]</scope>
    <source>
        <strain evidence="1">GT-2023</strain>
        <tissue evidence="1">Liver</tissue>
    </source>
</reference>
<evidence type="ECO:0000313" key="1">
    <source>
        <dbReference type="EMBL" id="KAL1256585.1"/>
    </source>
</evidence>
<gene>
    <name evidence="1" type="ORF">QQF64_012130</name>
</gene>
<evidence type="ECO:0000313" key="2">
    <source>
        <dbReference type="Proteomes" id="UP001558613"/>
    </source>
</evidence>
<dbReference type="Proteomes" id="UP001558613">
    <property type="component" value="Unassembled WGS sequence"/>
</dbReference>
<accession>A0ABR3LW76</accession>
<comment type="caution">
    <text evidence="1">The sequence shown here is derived from an EMBL/GenBank/DDBJ whole genome shotgun (WGS) entry which is preliminary data.</text>
</comment>
<protein>
    <submittedName>
        <fullName evidence="1">Uncharacterized protein</fullName>
    </submittedName>
</protein>
<dbReference type="PANTHER" id="PTHR35450:SF2">
    <property type="entry name" value="REVERSE TRANSCRIPTASE DOMAIN-CONTAINING PROTEIN"/>
    <property type="match status" value="1"/>
</dbReference>
<proteinExistence type="predicted"/>
<dbReference type="EMBL" id="JAYMGO010000018">
    <property type="protein sequence ID" value="KAL1256585.1"/>
    <property type="molecule type" value="Genomic_DNA"/>
</dbReference>
<dbReference type="PANTHER" id="PTHR35450">
    <property type="entry name" value="REVERSE TRANSCRIPTASE DOMAIN-CONTAINING PROTEIN"/>
    <property type="match status" value="1"/>
</dbReference>
<sequence length="148" mass="16861">MICKELGVEVPDKWYENAPQPVENTDYCTIMWDKSDFTDLTISANRPDIIVHNKKDKMCLVIDVAIPVDHNVVEKENDKLIKYKSLGIDISRSWNMRTQIVPFVIGALGCIKIGFQRYLDQIPGKPSAFEAQKIVLCGTAHILRKRLS</sequence>